<evidence type="ECO:0000313" key="2">
    <source>
        <dbReference type="Proteomes" id="UP001165960"/>
    </source>
</evidence>
<reference evidence="1" key="1">
    <citation type="submission" date="2022-04" db="EMBL/GenBank/DDBJ databases">
        <title>Genome of the entomopathogenic fungus Entomophthora muscae.</title>
        <authorList>
            <person name="Elya C."/>
            <person name="Lovett B.R."/>
            <person name="Lee E."/>
            <person name="Macias A.M."/>
            <person name="Hajek A.E."/>
            <person name="De Bivort B.L."/>
            <person name="Kasson M.T."/>
            <person name="De Fine Licht H.H."/>
            <person name="Stajich J.E."/>
        </authorList>
    </citation>
    <scope>NUCLEOTIDE SEQUENCE</scope>
    <source>
        <strain evidence="1">Berkeley</strain>
    </source>
</reference>
<organism evidence="1 2">
    <name type="scientific">Entomophthora muscae</name>
    <dbReference type="NCBI Taxonomy" id="34485"/>
    <lineage>
        <taxon>Eukaryota</taxon>
        <taxon>Fungi</taxon>
        <taxon>Fungi incertae sedis</taxon>
        <taxon>Zoopagomycota</taxon>
        <taxon>Entomophthoromycotina</taxon>
        <taxon>Entomophthoromycetes</taxon>
        <taxon>Entomophthorales</taxon>
        <taxon>Entomophthoraceae</taxon>
        <taxon>Entomophthora</taxon>
    </lineage>
</organism>
<proteinExistence type="predicted"/>
<sequence>MYVIGSNLLVEREIAREYGLDDGLQLGTGVQWFGSGNLTTGRRILGLPLPPFIPLNLKIDQEKIGIRAPRRVSEMLICTAGKTTVLESHPVYATPWRITGNFNKEISFWEKQFYGLVPKEFMDLLKPITLKLEVNPPKSTVEYIWHREVYYRITGTVTHLFDNSKWYFEAIFPFVTRDGQPAVIYGLEDACSVQFDNHSKSEVEDIANIQNGFCSE</sequence>
<dbReference type="Proteomes" id="UP001165960">
    <property type="component" value="Unassembled WGS sequence"/>
</dbReference>
<accession>A0ACC2RDU8</accession>
<evidence type="ECO:0000313" key="1">
    <source>
        <dbReference type="EMBL" id="KAJ9048272.1"/>
    </source>
</evidence>
<dbReference type="EMBL" id="QTSX02007459">
    <property type="protein sequence ID" value="KAJ9048272.1"/>
    <property type="molecule type" value="Genomic_DNA"/>
</dbReference>
<protein>
    <submittedName>
        <fullName evidence="1">Uncharacterized protein</fullName>
    </submittedName>
</protein>
<keyword evidence="2" id="KW-1185">Reference proteome</keyword>
<name>A0ACC2RDU8_9FUNG</name>
<comment type="caution">
    <text evidence="1">The sequence shown here is derived from an EMBL/GenBank/DDBJ whole genome shotgun (WGS) entry which is preliminary data.</text>
</comment>
<gene>
    <name evidence="1" type="ORF">DSO57_1036655</name>
</gene>